<dbReference type="PANTHER" id="PTHR12703:SF4">
    <property type="entry name" value="TRANSMEMBRANE PROTEIN 33"/>
    <property type="match status" value="1"/>
</dbReference>
<feature type="transmembrane region" description="Helical" evidence="7">
    <location>
        <begin position="112"/>
        <end position="137"/>
    </location>
</feature>
<keyword evidence="3 7" id="KW-0812">Transmembrane</keyword>
<evidence type="ECO:0000256" key="6">
    <source>
        <dbReference type="SAM" id="MobiDB-lite"/>
    </source>
</evidence>
<feature type="transmembrane region" description="Helical" evidence="7">
    <location>
        <begin position="42"/>
        <end position="63"/>
    </location>
</feature>
<feature type="region of interest" description="Disordered" evidence="6">
    <location>
        <begin position="1"/>
        <end position="22"/>
    </location>
</feature>
<evidence type="ECO:0000256" key="2">
    <source>
        <dbReference type="ARBA" id="ARBA00007322"/>
    </source>
</evidence>
<dbReference type="EMBL" id="PUHR01000382">
    <property type="protein sequence ID" value="KAG0653916.1"/>
    <property type="molecule type" value="Genomic_DNA"/>
</dbReference>
<feature type="transmembrane region" description="Helical" evidence="7">
    <location>
        <begin position="222"/>
        <end position="240"/>
    </location>
</feature>
<dbReference type="PANTHER" id="PTHR12703">
    <property type="entry name" value="TRANSMEMBRANE PROTEIN 33"/>
    <property type="match status" value="1"/>
</dbReference>
<dbReference type="GO" id="GO:0071786">
    <property type="term" value="P:endoplasmic reticulum tubular network organization"/>
    <property type="evidence" value="ECO:0007669"/>
    <property type="project" value="TreeGrafter"/>
</dbReference>
<proteinExistence type="inferred from homology"/>
<feature type="transmembrane region" description="Helical" evidence="7">
    <location>
        <begin position="69"/>
        <end position="91"/>
    </location>
</feature>
<protein>
    <submittedName>
        <fullName evidence="8">Uncharacterized protein</fullName>
    </submittedName>
</protein>
<keyword evidence="5 7" id="KW-0472">Membrane</keyword>
<reference evidence="8 9" key="1">
    <citation type="submission" date="2020-11" db="EMBL/GenBank/DDBJ databases">
        <title>Kefir isolates.</title>
        <authorList>
            <person name="Marcisauskas S."/>
            <person name="Kim Y."/>
            <person name="Blasche S."/>
        </authorList>
    </citation>
    <scope>NUCLEOTIDE SEQUENCE [LARGE SCALE GENOMIC DNA]</scope>
    <source>
        <strain evidence="8 9">OG2</strain>
    </source>
</reference>
<keyword evidence="9" id="KW-1185">Reference proteome</keyword>
<evidence type="ECO:0000256" key="1">
    <source>
        <dbReference type="ARBA" id="ARBA00004141"/>
    </source>
</evidence>
<evidence type="ECO:0000256" key="7">
    <source>
        <dbReference type="SAM" id="Phobius"/>
    </source>
</evidence>
<accession>A0A9P7B1W4</accession>
<dbReference type="GO" id="GO:0061024">
    <property type="term" value="P:membrane organization"/>
    <property type="evidence" value="ECO:0007669"/>
    <property type="project" value="TreeGrafter"/>
</dbReference>
<dbReference type="InterPro" id="IPR005344">
    <property type="entry name" value="TMEM33/Pom33"/>
</dbReference>
<dbReference type="Proteomes" id="UP000750334">
    <property type="component" value="Unassembled WGS sequence"/>
</dbReference>
<evidence type="ECO:0000313" key="9">
    <source>
        <dbReference type="Proteomes" id="UP000750334"/>
    </source>
</evidence>
<dbReference type="OrthoDB" id="5581259at2759"/>
<comment type="subcellular location">
    <subcellularLocation>
        <location evidence="1">Membrane</location>
        <topology evidence="1">Multi-pass membrane protein</topology>
    </subcellularLocation>
</comment>
<evidence type="ECO:0000313" key="8">
    <source>
        <dbReference type="EMBL" id="KAG0653916.1"/>
    </source>
</evidence>
<name>A0A9P7B1W4_MAUEX</name>
<evidence type="ECO:0000256" key="3">
    <source>
        <dbReference type="ARBA" id="ARBA00022692"/>
    </source>
</evidence>
<dbReference type="GO" id="GO:0016020">
    <property type="term" value="C:membrane"/>
    <property type="evidence" value="ECO:0007669"/>
    <property type="project" value="UniProtKB-SubCell"/>
</dbReference>
<dbReference type="Pfam" id="PF03661">
    <property type="entry name" value="TMEM33_Pom33"/>
    <property type="match status" value="1"/>
</dbReference>
<dbReference type="InterPro" id="IPR051645">
    <property type="entry name" value="PER33/POM33_regulator"/>
</dbReference>
<evidence type="ECO:0000256" key="5">
    <source>
        <dbReference type="ARBA" id="ARBA00023136"/>
    </source>
</evidence>
<organism evidence="8 9">
    <name type="scientific">Maudiozyma exigua</name>
    <name type="common">Yeast</name>
    <name type="synonym">Kazachstania exigua</name>
    <dbReference type="NCBI Taxonomy" id="34358"/>
    <lineage>
        <taxon>Eukaryota</taxon>
        <taxon>Fungi</taxon>
        <taxon>Dikarya</taxon>
        <taxon>Ascomycota</taxon>
        <taxon>Saccharomycotina</taxon>
        <taxon>Saccharomycetes</taxon>
        <taxon>Saccharomycetales</taxon>
        <taxon>Saccharomycetaceae</taxon>
        <taxon>Maudiozyma</taxon>
    </lineage>
</organism>
<comment type="similarity">
    <text evidence="2">Belongs to the PER33/POM33 family.</text>
</comment>
<feature type="compositionally biased region" description="Low complexity" evidence="6">
    <location>
        <begin position="1"/>
        <end position="10"/>
    </location>
</feature>
<comment type="caution">
    <text evidence="8">The sequence shown here is derived from an EMBL/GenBank/DDBJ whole genome shotgun (WGS) entry which is preliminary data.</text>
</comment>
<dbReference type="AlphaFoldDB" id="A0A9P7B1W4"/>
<keyword evidence="4 7" id="KW-1133">Transmembrane helix</keyword>
<evidence type="ECO:0000256" key="4">
    <source>
        <dbReference type="ARBA" id="ARBA00022989"/>
    </source>
</evidence>
<gene>
    <name evidence="8" type="ORF">C6P45_003593</name>
</gene>
<sequence>MSSRNNNNNNGRSQGTVPDMHSNRSRASFRVMMKSRIKQPQFYWFLGHFFTLYHFVQFHLSIISVKSQIYHYKMSLFYISVTYGIVLYQFYKGGQLKLDITSFRTNVRTMDNLQYFIMLTSLWICSMMTNTIVLNGVTYSPVIYSLFHCLNYFKENLLPFLAINSSLKNLLNNYISRFITSYNSQFLAMAQVIEIICSLRSGMIDLPIALFRLLTNFNMTSILRLCSVVIYMWFFKLRFLQNAGIREITKQYIQQLDQLLATRLPVSILNKWRSYKLFVKAVFEMLPV</sequence>
<dbReference type="GO" id="GO:0005783">
    <property type="term" value="C:endoplasmic reticulum"/>
    <property type="evidence" value="ECO:0007669"/>
    <property type="project" value="TreeGrafter"/>
</dbReference>